<evidence type="ECO:0000313" key="2">
    <source>
        <dbReference type="EMBL" id="KAJ7664216.1"/>
    </source>
</evidence>
<sequence length="174" mass="19109">MAPLAGSAPAARRKGGLSTSPPPRKSSRPELTPRRRAPTAYTRNRSVADGDRGGTVAGSVLRRTNAMIKRRSNFVPSVIALIMGSLKCAVFLGSCIPSQIISWRRHFKSISPNPYHFRRIWHEKYQASWDDMHDGNGDGPGISAFGGAKKIIANSSMFESGFLSRCARTSRFQF</sequence>
<keyword evidence="3" id="KW-1185">Reference proteome</keyword>
<dbReference type="EMBL" id="JARKIE010000225">
    <property type="protein sequence ID" value="KAJ7664216.1"/>
    <property type="molecule type" value="Genomic_DNA"/>
</dbReference>
<name>A0AAD7CUW2_MYCRO</name>
<reference evidence="2" key="1">
    <citation type="submission" date="2023-03" db="EMBL/GenBank/DDBJ databases">
        <title>Massive genome expansion in bonnet fungi (Mycena s.s.) driven by repeated elements and novel gene families across ecological guilds.</title>
        <authorList>
            <consortium name="Lawrence Berkeley National Laboratory"/>
            <person name="Harder C.B."/>
            <person name="Miyauchi S."/>
            <person name="Viragh M."/>
            <person name="Kuo A."/>
            <person name="Thoen E."/>
            <person name="Andreopoulos B."/>
            <person name="Lu D."/>
            <person name="Skrede I."/>
            <person name="Drula E."/>
            <person name="Henrissat B."/>
            <person name="Morin E."/>
            <person name="Kohler A."/>
            <person name="Barry K."/>
            <person name="LaButti K."/>
            <person name="Morin E."/>
            <person name="Salamov A."/>
            <person name="Lipzen A."/>
            <person name="Mereny Z."/>
            <person name="Hegedus B."/>
            <person name="Baldrian P."/>
            <person name="Stursova M."/>
            <person name="Weitz H."/>
            <person name="Taylor A."/>
            <person name="Grigoriev I.V."/>
            <person name="Nagy L.G."/>
            <person name="Martin F."/>
            <person name="Kauserud H."/>
        </authorList>
    </citation>
    <scope>NUCLEOTIDE SEQUENCE</scope>
    <source>
        <strain evidence="2">CBHHK067</strain>
    </source>
</reference>
<feature type="region of interest" description="Disordered" evidence="1">
    <location>
        <begin position="1"/>
        <end position="56"/>
    </location>
</feature>
<dbReference type="Proteomes" id="UP001221757">
    <property type="component" value="Unassembled WGS sequence"/>
</dbReference>
<proteinExistence type="predicted"/>
<evidence type="ECO:0000256" key="1">
    <source>
        <dbReference type="SAM" id="MobiDB-lite"/>
    </source>
</evidence>
<gene>
    <name evidence="2" type="ORF">B0H17DRAFT_1143779</name>
</gene>
<dbReference type="AlphaFoldDB" id="A0AAD7CUW2"/>
<evidence type="ECO:0000313" key="3">
    <source>
        <dbReference type="Proteomes" id="UP001221757"/>
    </source>
</evidence>
<accession>A0AAD7CUW2</accession>
<protein>
    <submittedName>
        <fullName evidence="2">Uncharacterized protein</fullName>
    </submittedName>
</protein>
<comment type="caution">
    <text evidence="2">The sequence shown here is derived from an EMBL/GenBank/DDBJ whole genome shotgun (WGS) entry which is preliminary data.</text>
</comment>
<organism evidence="2 3">
    <name type="scientific">Mycena rosella</name>
    <name type="common">Pink bonnet</name>
    <name type="synonym">Agaricus rosellus</name>
    <dbReference type="NCBI Taxonomy" id="1033263"/>
    <lineage>
        <taxon>Eukaryota</taxon>
        <taxon>Fungi</taxon>
        <taxon>Dikarya</taxon>
        <taxon>Basidiomycota</taxon>
        <taxon>Agaricomycotina</taxon>
        <taxon>Agaricomycetes</taxon>
        <taxon>Agaricomycetidae</taxon>
        <taxon>Agaricales</taxon>
        <taxon>Marasmiineae</taxon>
        <taxon>Mycenaceae</taxon>
        <taxon>Mycena</taxon>
    </lineage>
</organism>